<dbReference type="PANTHER" id="PTHR39335">
    <property type="entry name" value="BLL4220 PROTEIN"/>
    <property type="match status" value="1"/>
</dbReference>
<comment type="caution">
    <text evidence="2">The sequence shown here is derived from an EMBL/GenBank/DDBJ whole genome shotgun (WGS) entry which is preliminary data.</text>
</comment>
<evidence type="ECO:0000313" key="2">
    <source>
        <dbReference type="EMBL" id="GAA5174400.1"/>
    </source>
</evidence>
<keyword evidence="3" id="KW-1185">Reference proteome</keyword>
<proteinExistence type="predicted"/>
<dbReference type="PANTHER" id="PTHR39335:SF1">
    <property type="entry name" value="BLL4220 PROTEIN"/>
    <property type="match status" value="1"/>
</dbReference>
<dbReference type="EMBL" id="BAABKI010000017">
    <property type="protein sequence ID" value="GAA5174400.1"/>
    <property type="molecule type" value="Genomic_DNA"/>
</dbReference>
<feature type="chain" id="PRO_5047516980" description="Lipoprotein with Yx(FWY)xxD motif" evidence="1">
    <location>
        <begin position="25"/>
        <end position="153"/>
    </location>
</feature>
<name>A0ABP9RB56_9GAMM</name>
<accession>A0ABP9RB56</accession>
<evidence type="ECO:0000256" key="1">
    <source>
        <dbReference type="SAM" id="SignalP"/>
    </source>
</evidence>
<dbReference type="InterPro" id="IPR005297">
    <property type="entry name" value="Lipoprotein_repeat"/>
</dbReference>
<gene>
    <name evidence="2" type="ORF">GCM10023342_15270</name>
</gene>
<dbReference type="Pfam" id="PF03640">
    <property type="entry name" value="Lipoprotein_15"/>
    <property type="match status" value="2"/>
</dbReference>
<protein>
    <recommendedName>
        <fullName evidence="4">Lipoprotein with Yx(FWY)xxD motif</fullName>
    </recommendedName>
</protein>
<dbReference type="Proteomes" id="UP001500074">
    <property type="component" value="Unassembled WGS sequence"/>
</dbReference>
<sequence>MRTTMFISVAALALGVLSAAPSWAQDQTKLMMKNSSEYGDYVTDGKGMSLYMFEADSQGGGSSQAKSTCKGYCATVWPPLIVQDPAQAGGDKVQADRIGTVERDDGTMQVTYGGWPVYYYNKDQNPGDTNGQDVDSFGAEWYLVAPSGDKIEE</sequence>
<feature type="signal peptide" evidence="1">
    <location>
        <begin position="1"/>
        <end position="24"/>
    </location>
</feature>
<evidence type="ECO:0000313" key="3">
    <source>
        <dbReference type="Proteomes" id="UP001500074"/>
    </source>
</evidence>
<evidence type="ECO:0008006" key="4">
    <source>
        <dbReference type="Google" id="ProtNLM"/>
    </source>
</evidence>
<organism evidence="2 3">
    <name type="scientific">Modicisalibacter zincidurans</name>
    <dbReference type="NCBI Taxonomy" id="1178777"/>
    <lineage>
        <taxon>Bacteria</taxon>
        <taxon>Pseudomonadati</taxon>
        <taxon>Pseudomonadota</taxon>
        <taxon>Gammaproteobacteria</taxon>
        <taxon>Oceanospirillales</taxon>
        <taxon>Halomonadaceae</taxon>
        <taxon>Modicisalibacter</taxon>
    </lineage>
</organism>
<keyword evidence="1" id="KW-0732">Signal</keyword>
<reference evidence="3" key="1">
    <citation type="journal article" date="2019" name="Int. J. Syst. Evol. Microbiol.">
        <title>The Global Catalogue of Microorganisms (GCM) 10K type strain sequencing project: providing services to taxonomists for standard genome sequencing and annotation.</title>
        <authorList>
            <consortium name="The Broad Institute Genomics Platform"/>
            <consortium name="The Broad Institute Genome Sequencing Center for Infectious Disease"/>
            <person name="Wu L."/>
            <person name="Ma J."/>
        </authorList>
    </citation>
    <scope>NUCLEOTIDE SEQUENCE [LARGE SCALE GENOMIC DNA]</scope>
    <source>
        <strain evidence="3">JCM 18472</strain>
    </source>
</reference>
<dbReference type="RefSeq" id="WP_051907466.1">
    <property type="nucleotide sequence ID" value="NZ_BAABKI010000017.1"/>
</dbReference>